<gene>
    <name evidence="3" type="ORF">MNBD_CHLOROFLEXI01-1765</name>
</gene>
<feature type="transmembrane region" description="Helical" evidence="1">
    <location>
        <begin position="104"/>
        <end position="120"/>
    </location>
</feature>
<evidence type="ECO:0000256" key="1">
    <source>
        <dbReference type="SAM" id="Phobius"/>
    </source>
</evidence>
<dbReference type="AlphaFoldDB" id="A0A3B0VJZ4"/>
<protein>
    <recommendedName>
        <fullName evidence="2">Major facilitator superfamily (MFS) profile domain-containing protein</fullName>
    </recommendedName>
</protein>
<feature type="transmembrane region" description="Helical" evidence="1">
    <location>
        <begin position="140"/>
        <end position="158"/>
    </location>
</feature>
<evidence type="ECO:0000259" key="2">
    <source>
        <dbReference type="PROSITE" id="PS50850"/>
    </source>
</evidence>
<reference evidence="3" key="1">
    <citation type="submission" date="2018-06" db="EMBL/GenBank/DDBJ databases">
        <authorList>
            <person name="Zhirakovskaya E."/>
        </authorList>
    </citation>
    <scope>NUCLEOTIDE SEQUENCE</scope>
</reference>
<feature type="transmembrane region" description="Helical" evidence="1">
    <location>
        <begin position="231"/>
        <end position="257"/>
    </location>
</feature>
<keyword evidence="1" id="KW-1133">Transmembrane helix</keyword>
<accession>A0A3B0VJZ4</accession>
<organism evidence="3">
    <name type="scientific">hydrothermal vent metagenome</name>
    <dbReference type="NCBI Taxonomy" id="652676"/>
    <lineage>
        <taxon>unclassified sequences</taxon>
        <taxon>metagenomes</taxon>
        <taxon>ecological metagenomes</taxon>
    </lineage>
</organism>
<feature type="transmembrane region" description="Helical" evidence="1">
    <location>
        <begin position="269"/>
        <end position="289"/>
    </location>
</feature>
<dbReference type="Gene3D" id="1.20.1250.20">
    <property type="entry name" value="MFS general substrate transporter like domains"/>
    <property type="match status" value="2"/>
</dbReference>
<dbReference type="SUPFAM" id="SSF103473">
    <property type="entry name" value="MFS general substrate transporter"/>
    <property type="match status" value="1"/>
</dbReference>
<dbReference type="Pfam" id="PF07690">
    <property type="entry name" value="MFS_1"/>
    <property type="match status" value="1"/>
</dbReference>
<feature type="transmembrane region" description="Helical" evidence="1">
    <location>
        <begin position="178"/>
        <end position="196"/>
    </location>
</feature>
<dbReference type="EMBL" id="UOEU01000741">
    <property type="protein sequence ID" value="VAW39352.1"/>
    <property type="molecule type" value="Genomic_DNA"/>
</dbReference>
<sequence length="418" mass="43460">MTTAPISTRTRQRLVGTLFVSQSLFSAALIAAFTLTPIVAAELGGSESFAGIPNTLTLLGRAAAAYPISWLFDKVGRRMGLTVGFALALAGAMLTVWAVMIGSFIGLCAGAALMGMGRGGADQGRYIAAEVQTVDRRAKVIGLIVFAGTVGAIGGPALVPPSIKLAEAWDFVGNAGPYLAAAVLYLLGLLTIFIFLRPDPKLISQTLDEAADSEDEGAPERPLRQIFSQPMVILAVASMAMGQLVMAMIMVITPLYMNHNNHDIGAVSWVIMAHTLGMFGLSSVTGWLIDRYGRIPLIVAGALILIVSAVLTPLSVALPNLALALFLLGLGWNFCFIAGSSLLSDALETKERTRAQGAGEVLISLATGAGSLGTGVLFSQGGITAVAAVSIALTLLLVAAVVWFNQQQRHLASPTAIG</sequence>
<evidence type="ECO:0000313" key="3">
    <source>
        <dbReference type="EMBL" id="VAW39352.1"/>
    </source>
</evidence>
<feature type="transmembrane region" description="Helical" evidence="1">
    <location>
        <begin position="355"/>
        <end position="377"/>
    </location>
</feature>
<proteinExistence type="predicted"/>
<feature type="transmembrane region" description="Helical" evidence="1">
    <location>
        <begin position="383"/>
        <end position="404"/>
    </location>
</feature>
<dbReference type="GO" id="GO:0022857">
    <property type="term" value="F:transmembrane transporter activity"/>
    <property type="evidence" value="ECO:0007669"/>
    <property type="project" value="InterPro"/>
</dbReference>
<keyword evidence="1" id="KW-0472">Membrane</keyword>
<feature type="transmembrane region" description="Helical" evidence="1">
    <location>
        <begin position="50"/>
        <end position="72"/>
    </location>
</feature>
<feature type="transmembrane region" description="Helical" evidence="1">
    <location>
        <begin position="79"/>
        <end position="98"/>
    </location>
</feature>
<dbReference type="InterPro" id="IPR036259">
    <property type="entry name" value="MFS_trans_sf"/>
</dbReference>
<dbReference type="PANTHER" id="PTHR23534:SF1">
    <property type="entry name" value="MAJOR FACILITATOR SUPERFAMILY PROTEIN"/>
    <property type="match status" value="1"/>
</dbReference>
<feature type="transmembrane region" description="Helical" evidence="1">
    <location>
        <begin position="296"/>
        <end position="316"/>
    </location>
</feature>
<dbReference type="PROSITE" id="PS50850">
    <property type="entry name" value="MFS"/>
    <property type="match status" value="1"/>
</dbReference>
<dbReference type="InterPro" id="IPR011701">
    <property type="entry name" value="MFS"/>
</dbReference>
<feature type="transmembrane region" description="Helical" evidence="1">
    <location>
        <begin position="322"/>
        <end position="343"/>
    </location>
</feature>
<feature type="domain" description="Major facilitator superfamily (MFS) profile" evidence="2">
    <location>
        <begin position="14"/>
        <end position="410"/>
    </location>
</feature>
<dbReference type="InterPro" id="IPR020846">
    <property type="entry name" value="MFS_dom"/>
</dbReference>
<name>A0A3B0VJZ4_9ZZZZ</name>
<keyword evidence="1" id="KW-0812">Transmembrane</keyword>
<dbReference type="PANTHER" id="PTHR23534">
    <property type="entry name" value="MFS PERMEASE"/>
    <property type="match status" value="1"/>
</dbReference>